<evidence type="ECO:0000313" key="2">
    <source>
        <dbReference type="Proteomes" id="UP001370758"/>
    </source>
</evidence>
<gene>
    <name evidence="1" type="ORF">TWF481_008124</name>
</gene>
<protein>
    <submittedName>
        <fullName evidence="1">Uncharacterized protein</fullName>
    </submittedName>
</protein>
<name>A0AAV9W7A1_9PEZI</name>
<evidence type="ECO:0000313" key="1">
    <source>
        <dbReference type="EMBL" id="KAK6503090.1"/>
    </source>
</evidence>
<comment type="caution">
    <text evidence="1">The sequence shown here is derived from an EMBL/GenBank/DDBJ whole genome shotgun (WGS) entry which is preliminary data.</text>
</comment>
<reference evidence="1 2" key="1">
    <citation type="submission" date="2023-08" db="EMBL/GenBank/DDBJ databases">
        <authorList>
            <person name="Palmer J.M."/>
        </authorList>
    </citation>
    <scope>NUCLEOTIDE SEQUENCE [LARGE SCALE GENOMIC DNA]</scope>
    <source>
        <strain evidence="1 2">TWF481</strain>
    </source>
</reference>
<keyword evidence="2" id="KW-1185">Reference proteome</keyword>
<proteinExistence type="predicted"/>
<dbReference type="Proteomes" id="UP001370758">
    <property type="component" value="Unassembled WGS sequence"/>
</dbReference>
<sequence length="284" mass="32698">MPSFRTDAIVEAIQRILDVPRTDRNSMVTMEIIQPEEAREAYMELCRPHDDEMEPRNFRYALLGYGCKPEVVGGDGQFSFDSLTKTLTVVIPNAIHQVPVVWLNSELHRNWSKIVPGAHFNDFECFGGLTFASFTGPYTYSIKEPDGMIRILGQYWPSVVMEVGWREQLVRLKYDRDLWFRGSQGAVRVVIIVKFSKTATGVKGLLEITTPNLNGEYTVQKRSIWPENEEEDPYIFLRDVYGPYRPENCEFAEDFKLPLRMATLRAEARVHLENLDLVPMARLA</sequence>
<accession>A0AAV9W7A1</accession>
<dbReference type="EMBL" id="JAVHJL010000005">
    <property type="protein sequence ID" value="KAK6503090.1"/>
    <property type="molecule type" value="Genomic_DNA"/>
</dbReference>
<dbReference type="AlphaFoldDB" id="A0AAV9W7A1"/>
<organism evidence="1 2">
    <name type="scientific">Arthrobotrys musiformis</name>
    <dbReference type="NCBI Taxonomy" id="47236"/>
    <lineage>
        <taxon>Eukaryota</taxon>
        <taxon>Fungi</taxon>
        <taxon>Dikarya</taxon>
        <taxon>Ascomycota</taxon>
        <taxon>Pezizomycotina</taxon>
        <taxon>Orbiliomycetes</taxon>
        <taxon>Orbiliales</taxon>
        <taxon>Orbiliaceae</taxon>
        <taxon>Arthrobotrys</taxon>
    </lineage>
</organism>